<keyword evidence="3" id="KW-0735">Signal-anchor</keyword>
<dbReference type="InterPro" id="IPR051292">
    <property type="entry name" value="Xyl/GlcA_transferase"/>
</dbReference>
<evidence type="ECO:0000256" key="4">
    <source>
        <dbReference type="ARBA" id="ARBA00022989"/>
    </source>
</evidence>
<dbReference type="GO" id="GO:0042285">
    <property type="term" value="F:xylosyltransferase activity"/>
    <property type="evidence" value="ECO:0007669"/>
    <property type="project" value="TreeGrafter"/>
</dbReference>
<accession>A0AA85AIW7</accession>
<sequence>MFVISFQSLLNIFLNMFSDCFKQRKDSQFFHIFNDYRLNIKILFSSLIIIMLITWSIFYVIIPNKTSTTTTNNYNGIDPFNTNNPLEKKIHIVILFDGDRGLQYLNSLLKSIFYYQNGRFRCDLKACCLSNFCDPFMNDCQTVMNNVSTTYTTVFHFLITTISSNSQLLNLMNTWKIRNMEYHFYSCGDYLADFWWIQSKHSSGAKPFLKLMIATILPPTINKVIVLDIDILLNTDIIELWNHFDYFEETQSIGIGLEQNPYFQKVMTKLDSNWKGYGYNNGVLLLHLSKIRSTNWNQLWMNKTKRALAKQGYLTTGEQDILNLILFEFKYMLYEIPCEWNIQLSDGSDEQRCPVSWLTYAELKKRNYATIVKQPKLIHINHHIKPDDVKAKYIPTEYIDQSDVILKQWELYDKFVSVYRQYTKLHESCFQ</sequence>
<dbReference type="GO" id="GO:0000139">
    <property type="term" value="C:Golgi membrane"/>
    <property type="evidence" value="ECO:0007669"/>
    <property type="project" value="UniProtKB-SubCell"/>
</dbReference>
<dbReference type="InterPro" id="IPR002495">
    <property type="entry name" value="Glyco_trans_8"/>
</dbReference>
<reference evidence="10" key="1">
    <citation type="submission" date="2023-11" db="UniProtKB">
        <authorList>
            <consortium name="WormBaseParasite"/>
        </authorList>
    </citation>
    <scope>IDENTIFICATION</scope>
</reference>
<dbReference type="PANTHER" id="PTHR12270">
    <property type="entry name" value="GLYCOSYLTRANSFERASE-RELATED"/>
    <property type="match status" value="1"/>
</dbReference>
<dbReference type="Pfam" id="PF01501">
    <property type="entry name" value="Glyco_transf_8"/>
    <property type="match status" value="1"/>
</dbReference>
<evidence type="ECO:0000313" key="10">
    <source>
        <dbReference type="WBParaSite" id="SMRG1_86900.1"/>
    </source>
</evidence>
<keyword evidence="6 8" id="KW-0472">Membrane</keyword>
<keyword evidence="5" id="KW-0333">Golgi apparatus</keyword>
<evidence type="ECO:0000313" key="9">
    <source>
        <dbReference type="Proteomes" id="UP000050790"/>
    </source>
</evidence>
<dbReference type="InterPro" id="IPR029044">
    <property type="entry name" value="Nucleotide-diphossugar_trans"/>
</dbReference>
<evidence type="ECO:0000256" key="7">
    <source>
        <dbReference type="ARBA" id="ARBA00023180"/>
    </source>
</evidence>
<dbReference type="Proteomes" id="UP000050790">
    <property type="component" value="Unassembled WGS sequence"/>
</dbReference>
<evidence type="ECO:0000256" key="8">
    <source>
        <dbReference type="SAM" id="Phobius"/>
    </source>
</evidence>
<keyword evidence="2 8" id="KW-0812">Transmembrane</keyword>
<keyword evidence="7" id="KW-0325">Glycoprotein</keyword>
<dbReference type="SUPFAM" id="SSF53448">
    <property type="entry name" value="Nucleotide-diphospho-sugar transferases"/>
    <property type="match status" value="1"/>
</dbReference>
<proteinExistence type="predicted"/>
<organism evidence="9 10">
    <name type="scientific">Schistosoma margrebowiei</name>
    <dbReference type="NCBI Taxonomy" id="48269"/>
    <lineage>
        <taxon>Eukaryota</taxon>
        <taxon>Metazoa</taxon>
        <taxon>Spiralia</taxon>
        <taxon>Lophotrochozoa</taxon>
        <taxon>Platyhelminthes</taxon>
        <taxon>Trematoda</taxon>
        <taxon>Digenea</taxon>
        <taxon>Strigeidida</taxon>
        <taxon>Schistosomatoidea</taxon>
        <taxon>Schistosomatidae</taxon>
        <taxon>Schistosoma</taxon>
    </lineage>
</organism>
<dbReference type="GO" id="GO:0035269">
    <property type="term" value="P:protein O-linked glycosylation via mannose"/>
    <property type="evidence" value="ECO:0007669"/>
    <property type="project" value="TreeGrafter"/>
</dbReference>
<evidence type="ECO:0000256" key="6">
    <source>
        <dbReference type="ARBA" id="ARBA00023136"/>
    </source>
</evidence>
<dbReference type="AlphaFoldDB" id="A0AA85AIW7"/>
<dbReference type="Gene3D" id="3.90.550.10">
    <property type="entry name" value="Spore Coat Polysaccharide Biosynthesis Protein SpsA, Chain A"/>
    <property type="match status" value="1"/>
</dbReference>
<evidence type="ECO:0000256" key="2">
    <source>
        <dbReference type="ARBA" id="ARBA00022692"/>
    </source>
</evidence>
<evidence type="ECO:0000256" key="5">
    <source>
        <dbReference type="ARBA" id="ARBA00023034"/>
    </source>
</evidence>
<comment type="subcellular location">
    <subcellularLocation>
        <location evidence="1">Golgi apparatus membrane</location>
        <topology evidence="1">Single-pass type II membrane protein</topology>
    </subcellularLocation>
</comment>
<evidence type="ECO:0000256" key="3">
    <source>
        <dbReference type="ARBA" id="ARBA00022968"/>
    </source>
</evidence>
<protein>
    <submittedName>
        <fullName evidence="10">Uncharacterized protein</fullName>
    </submittedName>
</protein>
<dbReference type="PANTHER" id="PTHR12270:SF25">
    <property type="entry name" value="GLYCOSYLTRANSFERASE-LIKE PROTEIN LARGE"/>
    <property type="match status" value="1"/>
</dbReference>
<feature type="transmembrane region" description="Helical" evidence="8">
    <location>
        <begin position="42"/>
        <end position="62"/>
    </location>
</feature>
<dbReference type="GO" id="GO:0015020">
    <property type="term" value="F:glucuronosyltransferase activity"/>
    <property type="evidence" value="ECO:0007669"/>
    <property type="project" value="TreeGrafter"/>
</dbReference>
<keyword evidence="4 8" id="KW-1133">Transmembrane helix</keyword>
<name>A0AA85AIW7_9TREM</name>
<evidence type="ECO:0000256" key="1">
    <source>
        <dbReference type="ARBA" id="ARBA00004323"/>
    </source>
</evidence>
<dbReference type="WBParaSite" id="SMRG1_86900.1">
    <property type="protein sequence ID" value="SMRG1_86900.1"/>
    <property type="gene ID" value="SMRG1_86900"/>
</dbReference>